<organism evidence="1 2">
    <name type="scientific">Frankia alni (strain DSM 45986 / CECT 9034 / ACN14a)</name>
    <dbReference type="NCBI Taxonomy" id="326424"/>
    <lineage>
        <taxon>Bacteria</taxon>
        <taxon>Bacillati</taxon>
        <taxon>Actinomycetota</taxon>
        <taxon>Actinomycetes</taxon>
        <taxon>Frankiales</taxon>
        <taxon>Frankiaceae</taxon>
        <taxon>Frankia</taxon>
    </lineage>
</organism>
<dbReference type="STRING" id="326424.FRAAL6889"/>
<evidence type="ECO:0000313" key="2">
    <source>
        <dbReference type="Proteomes" id="UP000000657"/>
    </source>
</evidence>
<gene>
    <name evidence="1" type="ordered locus">FRAAL6889</name>
</gene>
<dbReference type="HOGENOM" id="CLU_2897619_0_0_11"/>
<dbReference type="Proteomes" id="UP000000657">
    <property type="component" value="Chromosome"/>
</dbReference>
<dbReference type="AlphaFoldDB" id="Q0RAJ7"/>
<accession>Q0RAJ7</accession>
<reference evidence="1 2" key="1">
    <citation type="journal article" date="2007" name="Genome Res.">
        <title>Genome characteristics of facultatively symbiotic Frankia sp. strains reflect host range and host plant biogeography.</title>
        <authorList>
            <person name="Normand P."/>
            <person name="Lapierre P."/>
            <person name="Tisa L.S."/>
            <person name="Gogarten J.P."/>
            <person name="Alloisio N."/>
            <person name="Bagnarol E."/>
            <person name="Bassi C.A."/>
            <person name="Berry A.M."/>
            <person name="Bickhart D.M."/>
            <person name="Choisne N."/>
            <person name="Couloux A."/>
            <person name="Cournoyer B."/>
            <person name="Cruveiller S."/>
            <person name="Daubin V."/>
            <person name="Demange N."/>
            <person name="Francino M.P."/>
            <person name="Goltsman E."/>
            <person name="Huang Y."/>
            <person name="Kopp O.R."/>
            <person name="Labarre L."/>
            <person name="Lapidus A."/>
            <person name="Lavire C."/>
            <person name="Marechal J."/>
            <person name="Martinez M."/>
            <person name="Mastronunzio J.E."/>
            <person name="Mullin B.C."/>
            <person name="Niemann J."/>
            <person name="Pujic P."/>
            <person name="Rawnsley T."/>
            <person name="Rouy Z."/>
            <person name="Schenowitz C."/>
            <person name="Sellstedt A."/>
            <person name="Tavares F."/>
            <person name="Tomkins J.P."/>
            <person name="Vallenet D."/>
            <person name="Valverde C."/>
            <person name="Wall L.G."/>
            <person name="Wang Y."/>
            <person name="Medigue C."/>
            <person name="Benson D.R."/>
        </authorList>
    </citation>
    <scope>NUCLEOTIDE SEQUENCE [LARGE SCALE GENOMIC DNA]</scope>
    <source>
        <strain evidence="2">DSM 45986 / CECT 9034 / ACN14a</strain>
    </source>
</reference>
<name>Q0RAJ7_FRAAA</name>
<dbReference type="EMBL" id="CT573213">
    <property type="protein sequence ID" value="CAL29849.1"/>
    <property type="molecule type" value="Genomic_DNA"/>
</dbReference>
<evidence type="ECO:0000313" key="1">
    <source>
        <dbReference type="EMBL" id="CAL29849.1"/>
    </source>
</evidence>
<dbReference type="KEGG" id="fal:FRAAL6889"/>
<keyword evidence="2" id="KW-1185">Reference proteome</keyword>
<protein>
    <submittedName>
        <fullName evidence="1">Uncharacterized protein</fullName>
    </submittedName>
</protein>
<sequence length="62" mass="6672">MPLHAAPAFGSVTRWSRPEFPLPATVAAGGAVRRSSHPGRDDFFGLPLDRPGVRGITFASRR</sequence>
<proteinExistence type="predicted"/>